<evidence type="ECO:0000256" key="1">
    <source>
        <dbReference type="ARBA" id="ARBA00006484"/>
    </source>
</evidence>
<dbReference type="KEGG" id="parq:DSM112329_03619"/>
<dbReference type="InterPro" id="IPR002347">
    <property type="entry name" value="SDR_fam"/>
</dbReference>
<dbReference type="PRINTS" id="PR00081">
    <property type="entry name" value="GDHRDH"/>
</dbReference>
<dbReference type="PANTHER" id="PTHR44196:SF1">
    <property type="entry name" value="DEHYDROGENASE_REDUCTASE SDR FAMILY MEMBER 7B"/>
    <property type="match status" value="1"/>
</dbReference>
<dbReference type="NCBIfam" id="NF005881">
    <property type="entry name" value="PRK07832.1"/>
    <property type="match status" value="1"/>
</dbReference>
<dbReference type="EMBL" id="CP114014">
    <property type="protein sequence ID" value="XAY06742.1"/>
    <property type="molecule type" value="Genomic_DNA"/>
</dbReference>
<dbReference type="Gene3D" id="3.40.50.720">
    <property type="entry name" value="NAD(P)-binding Rossmann-like Domain"/>
    <property type="match status" value="1"/>
</dbReference>
<dbReference type="PROSITE" id="PS00061">
    <property type="entry name" value="ADH_SHORT"/>
    <property type="match status" value="1"/>
</dbReference>
<comment type="similarity">
    <text evidence="1 3">Belongs to the short-chain dehydrogenases/reductases (SDR) family.</text>
</comment>
<dbReference type="InterPro" id="IPR020904">
    <property type="entry name" value="Sc_DH/Rdtase_CS"/>
</dbReference>
<reference evidence="4" key="1">
    <citation type="submission" date="2022-12" db="EMBL/GenBank/DDBJ databases">
        <title>Paraconexibacter alkalitolerans sp. nov. and Baekduia alba sp. nov., isolated from soil and emended description of the genera Paraconexibacter (Chun et al., 2020) and Baekduia (An et al., 2020).</title>
        <authorList>
            <person name="Vieira S."/>
            <person name="Huber K.J."/>
            <person name="Geppert A."/>
            <person name="Wolf J."/>
            <person name="Neumann-Schaal M."/>
            <person name="Muesken M."/>
            <person name="Overmann J."/>
        </authorList>
    </citation>
    <scope>NUCLEOTIDE SEQUENCE</scope>
    <source>
        <strain evidence="4">AEG42_29</strain>
    </source>
</reference>
<proteinExistence type="inferred from homology"/>
<evidence type="ECO:0000256" key="3">
    <source>
        <dbReference type="RuleBase" id="RU000363"/>
    </source>
</evidence>
<protein>
    <submittedName>
        <fullName evidence="4">Oxidoreductase EphD</fullName>
        <ecNumber evidence="4">1.-.-.-</ecNumber>
    </submittedName>
</protein>
<dbReference type="Pfam" id="PF00106">
    <property type="entry name" value="adh_short"/>
    <property type="match status" value="1"/>
</dbReference>
<evidence type="ECO:0000256" key="2">
    <source>
        <dbReference type="ARBA" id="ARBA00023002"/>
    </source>
</evidence>
<keyword evidence="2 4" id="KW-0560">Oxidoreductase</keyword>
<dbReference type="PANTHER" id="PTHR44196">
    <property type="entry name" value="DEHYDROGENASE/REDUCTASE SDR FAMILY MEMBER 7B"/>
    <property type="match status" value="1"/>
</dbReference>
<dbReference type="SUPFAM" id="SSF51735">
    <property type="entry name" value="NAD(P)-binding Rossmann-fold domains"/>
    <property type="match status" value="1"/>
</dbReference>
<gene>
    <name evidence="4" type="primary">ephD_2</name>
    <name evidence="4" type="ORF">DSM112329_03619</name>
</gene>
<evidence type="ECO:0000313" key="4">
    <source>
        <dbReference type="EMBL" id="XAY06742.1"/>
    </source>
</evidence>
<dbReference type="RefSeq" id="WP_354697960.1">
    <property type="nucleotide sequence ID" value="NZ_CP114014.1"/>
</dbReference>
<organism evidence="4">
    <name type="scientific">Paraconexibacter sp. AEG42_29</name>
    <dbReference type="NCBI Taxonomy" id="2997339"/>
    <lineage>
        <taxon>Bacteria</taxon>
        <taxon>Bacillati</taxon>
        <taxon>Actinomycetota</taxon>
        <taxon>Thermoleophilia</taxon>
        <taxon>Solirubrobacterales</taxon>
        <taxon>Paraconexibacteraceae</taxon>
        <taxon>Paraconexibacter</taxon>
    </lineage>
</organism>
<dbReference type="InterPro" id="IPR036291">
    <property type="entry name" value="NAD(P)-bd_dom_sf"/>
</dbReference>
<dbReference type="AlphaFoldDB" id="A0AAU7AYF7"/>
<dbReference type="GO" id="GO:0016491">
    <property type="term" value="F:oxidoreductase activity"/>
    <property type="evidence" value="ECO:0007669"/>
    <property type="project" value="UniProtKB-KW"/>
</dbReference>
<accession>A0AAU7AYF7</accession>
<dbReference type="CDD" id="cd05233">
    <property type="entry name" value="SDR_c"/>
    <property type="match status" value="1"/>
</dbReference>
<name>A0AAU7AYF7_9ACTN</name>
<sequence>MPSAPRTVTDKRCFITGAASGIGRATAIATAARGGRVLLTDINAAGLEETAAQITASGGTVDYVKAVDISDHAAVVAMAAEIHDAHGSMDVVMNVAGISIWGAVENLEHEHWQRLVDINLMGPIHVIECFVPPMVEARRGGHLVNVSSAAGLFGLPWHAAYSATKFGLRGISEVLRFDLRRHGIDVHLVCPGGVDTPLVGTVEIAGVDKDDPKMRKMVQRFQAHAESPDSVAGSILEGLEKGRYMVFTSRDIQVGYFFQRKFALPYELVMRVMNDQLTKVAGYGRR</sequence>
<dbReference type="PRINTS" id="PR00080">
    <property type="entry name" value="SDRFAMILY"/>
</dbReference>
<dbReference type="GO" id="GO:0016020">
    <property type="term" value="C:membrane"/>
    <property type="evidence" value="ECO:0007669"/>
    <property type="project" value="TreeGrafter"/>
</dbReference>
<dbReference type="EC" id="1.-.-.-" evidence="4"/>